<keyword evidence="7" id="KW-1185">Reference proteome</keyword>
<evidence type="ECO:0000256" key="1">
    <source>
        <dbReference type="ARBA" id="ARBA00004609"/>
    </source>
</evidence>
<dbReference type="InterPro" id="IPR044788">
    <property type="entry name" value="X8_dom_prot"/>
</dbReference>
<reference evidence="6" key="2">
    <citation type="journal article" date="2023" name="Plants (Basel)">
        <title>Annotation of the Turnera subulata (Passifloraceae) Draft Genome Reveals the S-Locus Evolved after the Divergence of Turneroideae from Passifloroideae in a Stepwise Manner.</title>
        <authorList>
            <person name="Henning P.M."/>
            <person name="Roalson E.H."/>
            <person name="Mir W."/>
            <person name="McCubbin A.G."/>
            <person name="Shore J.S."/>
        </authorList>
    </citation>
    <scope>NUCLEOTIDE SEQUENCE</scope>
    <source>
        <strain evidence="6">F60SS</strain>
    </source>
</reference>
<keyword evidence="2" id="KW-0325">Glycoprotein</keyword>
<dbReference type="PANTHER" id="PTHR31044">
    <property type="entry name" value="BETA-1,3 GLUCANASE"/>
    <property type="match status" value="1"/>
</dbReference>
<evidence type="ECO:0000313" key="7">
    <source>
        <dbReference type="Proteomes" id="UP001141552"/>
    </source>
</evidence>
<name>A0A9Q0JIM4_9ROSI</name>
<dbReference type="AlphaFoldDB" id="A0A9Q0JIM4"/>
<comment type="subcellular location">
    <subcellularLocation>
        <location evidence="1">Cell membrane</location>
        <topology evidence="1">Lipid-anchor</topology>
        <topology evidence="1">GPI-anchor</topology>
    </subcellularLocation>
</comment>
<comment type="caution">
    <text evidence="6">The sequence shown here is derived from an EMBL/GenBank/DDBJ whole genome shotgun (WGS) entry which is preliminary data.</text>
</comment>
<dbReference type="EMBL" id="JAKUCV010002097">
    <property type="protein sequence ID" value="KAJ4843946.1"/>
    <property type="molecule type" value="Genomic_DNA"/>
</dbReference>
<dbReference type="GO" id="GO:0009506">
    <property type="term" value="C:plasmodesma"/>
    <property type="evidence" value="ECO:0007669"/>
    <property type="project" value="UniProtKB-ARBA"/>
</dbReference>
<evidence type="ECO:0000313" key="6">
    <source>
        <dbReference type="EMBL" id="KAJ4843946.1"/>
    </source>
</evidence>
<evidence type="ECO:0000259" key="5">
    <source>
        <dbReference type="SMART" id="SM00768"/>
    </source>
</evidence>
<keyword evidence="2" id="KW-0472">Membrane</keyword>
<dbReference type="GO" id="GO:0005886">
    <property type="term" value="C:plasma membrane"/>
    <property type="evidence" value="ECO:0007669"/>
    <property type="project" value="UniProtKB-SubCell"/>
</dbReference>
<keyword evidence="4" id="KW-1015">Disulfide bond</keyword>
<dbReference type="PANTHER" id="PTHR31044:SF121">
    <property type="entry name" value="X8 DOMAIN-CONTAINING PROTEIN"/>
    <property type="match status" value="1"/>
</dbReference>
<keyword evidence="3" id="KW-0732">Signal</keyword>
<dbReference type="OrthoDB" id="1928574at2759"/>
<accession>A0A9Q0JIM4</accession>
<proteinExistence type="predicted"/>
<evidence type="ECO:0000256" key="2">
    <source>
        <dbReference type="ARBA" id="ARBA00022622"/>
    </source>
</evidence>
<dbReference type="Gene3D" id="1.20.58.1040">
    <property type="match status" value="1"/>
</dbReference>
<evidence type="ECO:0000256" key="3">
    <source>
        <dbReference type="ARBA" id="ARBA00022729"/>
    </source>
</evidence>
<dbReference type="Proteomes" id="UP001141552">
    <property type="component" value="Unassembled WGS sequence"/>
</dbReference>
<keyword evidence="2" id="KW-0449">Lipoprotein</keyword>
<feature type="domain" description="X8" evidence="5">
    <location>
        <begin position="11"/>
        <end position="95"/>
    </location>
</feature>
<reference evidence="6" key="1">
    <citation type="submission" date="2022-02" db="EMBL/GenBank/DDBJ databases">
        <authorList>
            <person name="Henning P.M."/>
            <person name="McCubbin A.G."/>
            <person name="Shore J.S."/>
        </authorList>
    </citation>
    <scope>NUCLEOTIDE SEQUENCE</scope>
    <source>
        <strain evidence="6">F60SS</strain>
        <tissue evidence="6">Leaves</tissue>
    </source>
</reference>
<protein>
    <submittedName>
        <fullName evidence="6">Glucan endo-1,3-beta-D-glucosidase</fullName>
    </submittedName>
</protein>
<gene>
    <name evidence="6" type="primary">OLE9</name>
    <name evidence="6" type="ORF">Tsubulata_048687</name>
</gene>
<dbReference type="InterPro" id="IPR012946">
    <property type="entry name" value="X8"/>
</dbReference>
<keyword evidence="2" id="KW-0336">GPI-anchor</keyword>
<dbReference type="Pfam" id="PF07983">
    <property type="entry name" value="X8"/>
    <property type="match status" value="1"/>
</dbReference>
<dbReference type="SMART" id="SM00768">
    <property type="entry name" value="X8"/>
    <property type="match status" value="1"/>
</dbReference>
<dbReference type="GO" id="GO:0098552">
    <property type="term" value="C:side of membrane"/>
    <property type="evidence" value="ECO:0007669"/>
    <property type="project" value="UniProtKB-KW"/>
</dbReference>
<evidence type="ECO:0000256" key="4">
    <source>
        <dbReference type="ARBA" id="ARBA00023157"/>
    </source>
</evidence>
<organism evidence="6 7">
    <name type="scientific">Turnera subulata</name>
    <dbReference type="NCBI Taxonomy" id="218843"/>
    <lineage>
        <taxon>Eukaryota</taxon>
        <taxon>Viridiplantae</taxon>
        <taxon>Streptophyta</taxon>
        <taxon>Embryophyta</taxon>
        <taxon>Tracheophyta</taxon>
        <taxon>Spermatophyta</taxon>
        <taxon>Magnoliopsida</taxon>
        <taxon>eudicotyledons</taxon>
        <taxon>Gunneridae</taxon>
        <taxon>Pentapetalae</taxon>
        <taxon>rosids</taxon>
        <taxon>fabids</taxon>
        <taxon>Malpighiales</taxon>
        <taxon>Passifloraceae</taxon>
        <taxon>Turnera</taxon>
    </lineage>
</organism>
<dbReference type="FunFam" id="1.20.58.1040:FF:000003">
    <property type="entry name" value="glucan endo-1,3-beta-glucosidase 7"/>
    <property type="match status" value="1"/>
</dbReference>
<sequence>MTPSPKPKKAMWCVPKDGVSNAQSQSNLDYAFGQGIDCSPIRPSGACFEPNTLAAHAAYAMNLLYQNSAKNPWNCDFSQAATLSSKNPSYNDCTYPGGSS</sequence>